<name>A0ABR8N1K4_9BACL</name>
<evidence type="ECO:0000313" key="2">
    <source>
        <dbReference type="EMBL" id="MBD3922059.1"/>
    </source>
</evidence>
<dbReference type="RefSeq" id="WP_191206345.1">
    <property type="nucleotide sequence ID" value="NZ_JACXZA010000007.1"/>
</dbReference>
<feature type="region of interest" description="Disordered" evidence="1">
    <location>
        <begin position="24"/>
        <end position="56"/>
    </location>
</feature>
<keyword evidence="3" id="KW-1185">Reference proteome</keyword>
<sequence>MTDNEHFDEVEDLVSLEALSVMAAALSPDENAPSDDAEPKEGQSASGSDDTSAFSG</sequence>
<evidence type="ECO:0000313" key="3">
    <source>
        <dbReference type="Proteomes" id="UP000609346"/>
    </source>
</evidence>
<reference evidence="2 3" key="1">
    <citation type="submission" date="2020-09" db="EMBL/GenBank/DDBJ databases">
        <title>Paenibacillus sp. strain PR3 16S rRNA gene Genome sequencing and assembly.</title>
        <authorList>
            <person name="Kim J."/>
        </authorList>
    </citation>
    <scope>NUCLEOTIDE SEQUENCE [LARGE SCALE GENOMIC DNA]</scope>
    <source>
        <strain evidence="2 3">PR3</strain>
    </source>
</reference>
<organism evidence="2 3">
    <name type="scientific">Paenibacillus terricola</name>
    <dbReference type="NCBI Taxonomy" id="2763503"/>
    <lineage>
        <taxon>Bacteria</taxon>
        <taxon>Bacillati</taxon>
        <taxon>Bacillota</taxon>
        <taxon>Bacilli</taxon>
        <taxon>Bacillales</taxon>
        <taxon>Paenibacillaceae</taxon>
        <taxon>Paenibacillus</taxon>
    </lineage>
</organism>
<gene>
    <name evidence="2" type="ORF">H8B09_25075</name>
</gene>
<proteinExistence type="predicted"/>
<dbReference type="Proteomes" id="UP000609346">
    <property type="component" value="Unassembled WGS sequence"/>
</dbReference>
<accession>A0ABR8N1K4</accession>
<protein>
    <submittedName>
        <fullName evidence="2">Uncharacterized protein</fullName>
    </submittedName>
</protein>
<dbReference type="EMBL" id="JACXZA010000007">
    <property type="protein sequence ID" value="MBD3922059.1"/>
    <property type="molecule type" value="Genomic_DNA"/>
</dbReference>
<comment type="caution">
    <text evidence="2">The sequence shown here is derived from an EMBL/GenBank/DDBJ whole genome shotgun (WGS) entry which is preliminary data.</text>
</comment>
<feature type="compositionally biased region" description="Polar residues" evidence="1">
    <location>
        <begin position="43"/>
        <end position="56"/>
    </location>
</feature>
<evidence type="ECO:0000256" key="1">
    <source>
        <dbReference type="SAM" id="MobiDB-lite"/>
    </source>
</evidence>